<dbReference type="GO" id="GO:0004714">
    <property type="term" value="F:transmembrane receptor protein tyrosine kinase activity"/>
    <property type="evidence" value="ECO:0007669"/>
    <property type="project" value="InterPro"/>
</dbReference>
<accession>A0A371FGU4</accession>
<reference evidence="3" key="1">
    <citation type="submission" date="2018-05" db="EMBL/GenBank/DDBJ databases">
        <title>Draft genome of Mucuna pruriens seed.</title>
        <authorList>
            <person name="Nnadi N.E."/>
            <person name="Vos R."/>
            <person name="Hasami M.H."/>
            <person name="Devisetty U.K."/>
            <person name="Aguiy J.C."/>
        </authorList>
    </citation>
    <scope>NUCLEOTIDE SEQUENCE [LARGE SCALE GENOMIC DNA]</scope>
    <source>
        <strain evidence="3">JCA_2017</strain>
    </source>
</reference>
<sequence length="679" mass="77134">MFLKCLGFCGSMSRNSTQKQYPTIIEELCHQFSLADLRKSTNNFDESREIGRGAFSVVYKGCHQRNDGFVYTVALKRFNVKHSALFKKEIELLCQIRHPNIVSLIGFCNNEKEKIIVYEYMSNGSLDGHLQLGELSWKKRLEICIGVARGLHYLHAGAKRSIFHCILTTSGILLDDNMEPKLTGFSLSVQGPRFMSKPKPIQLDPVMDALGFMAREYVITDSFITDKWDVFSFGTVLLQVVCGGNYLIHPREIEFLEKPVEEKIDLNIRGKIAPQCWQLFIDIMVNCLKYEADERPTMGEVEVQLEHALSLQEQSDSTNTNGDYTILSSSSESQRQYPTVIEELCPPFSLAYLRKSTNYFALSKIIGKGEYSTVYKGCLQQNDASDCTVAVKRYDEGNTAAGEEFKNEIELLCQLRHPNIVSLIGFCNDEKEKIIVYEYMSNGSLDQHIERGDLSWKKRLEICIGVARGLHYLHAGAKRTIIHRHVKPSNILLDDNMHPKLVDFGFSIKGARFMSKPKPIQVDRIVGTFGYMARECVMDGTVTDKTDVFSFGVVLLDLVWGNPYYNLLRSTTGTEFLDKPVEENIDPNVKGKIAPECWEIFIDIIIRCVKDEPDERPTMGEVEVELEHALCLQEQADITNTNTHYILLSKTNPNMVFILNGIKNSLYNFGHNHKLAIEA</sequence>
<feature type="domain" description="Protein kinase" evidence="2">
    <location>
        <begin position="44"/>
        <end position="310"/>
    </location>
</feature>
<dbReference type="AlphaFoldDB" id="A0A371FGU4"/>
<dbReference type="PROSITE" id="PS50011">
    <property type="entry name" value="PROTEIN_KINASE_DOM"/>
    <property type="match status" value="2"/>
</dbReference>
<evidence type="ECO:0000256" key="1">
    <source>
        <dbReference type="PROSITE-ProRule" id="PRU10141"/>
    </source>
</evidence>
<dbReference type="PROSITE" id="PS00107">
    <property type="entry name" value="PROTEIN_KINASE_ATP"/>
    <property type="match status" value="2"/>
</dbReference>
<dbReference type="InterPro" id="IPR017441">
    <property type="entry name" value="Protein_kinase_ATP_BS"/>
</dbReference>
<keyword evidence="4" id="KW-1185">Reference proteome</keyword>
<dbReference type="EMBL" id="QJKJ01009150">
    <property type="protein sequence ID" value="RDX77506.1"/>
    <property type="molecule type" value="Genomic_DNA"/>
</dbReference>
<gene>
    <name evidence="3" type="primary">ANX2</name>
    <name evidence="3" type="ORF">CR513_42360</name>
</gene>
<dbReference type="STRING" id="157652.A0A371FGU4"/>
<dbReference type="InterPro" id="IPR000719">
    <property type="entry name" value="Prot_kinase_dom"/>
</dbReference>
<evidence type="ECO:0000313" key="4">
    <source>
        <dbReference type="Proteomes" id="UP000257109"/>
    </source>
</evidence>
<proteinExistence type="predicted"/>
<dbReference type="Proteomes" id="UP000257109">
    <property type="component" value="Unassembled WGS sequence"/>
</dbReference>
<dbReference type="InterPro" id="IPR045272">
    <property type="entry name" value="ANXUR1/2-like"/>
</dbReference>
<dbReference type="GO" id="GO:0005886">
    <property type="term" value="C:plasma membrane"/>
    <property type="evidence" value="ECO:0007669"/>
    <property type="project" value="TreeGrafter"/>
</dbReference>
<dbReference type="GO" id="GO:0005524">
    <property type="term" value="F:ATP binding"/>
    <property type="evidence" value="ECO:0007669"/>
    <property type="project" value="UniProtKB-UniRule"/>
</dbReference>
<evidence type="ECO:0000259" key="2">
    <source>
        <dbReference type="PROSITE" id="PS50011"/>
    </source>
</evidence>
<dbReference type="FunFam" id="1.10.510.10:FF:000920">
    <property type="entry name" value="Receptor-like protein kinase ANXUR2"/>
    <property type="match status" value="2"/>
</dbReference>
<feature type="binding site" evidence="1">
    <location>
        <position position="392"/>
    </location>
    <ligand>
        <name>ATP</name>
        <dbReference type="ChEBI" id="CHEBI:30616"/>
    </ligand>
</feature>
<keyword evidence="1" id="KW-0547">Nucleotide-binding</keyword>
<dbReference type="GO" id="GO:0009506">
    <property type="term" value="C:plasmodesma"/>
    <property type="evidence" value="ECO:0007669"/>
    <property type="project" value="TreeGrafter"/>
</dbReference>
<protein>
    <submittedName>
        <fullName evidence="3">Receptor-like protein kinase ANXUR2</fullName>
    </submittedName>
</protein>
<dbReference type="Gene3D" id="3.30.200.20">
    <property type="entry name" value="Phosphorylase Kinase, domain 1"/>
    <property type="match status" value="2"/>
</dbReference>
<dbReference type="SUPFAM" id="SSF56112">
    <property type="entry name" value="Protein kinase-like (PK-like)"/>
    <property type="match status" value="2"/>
</dbReference>
<comment type="caution">
    <text evidence="3">The sequence shown here is derived from an EMBL/GenBank/DDBJ whole genome shotgun (WGS) entry which is preliminary data.</text>
</comment>
<keyword evidence="1" id="KW-0067">ATP-binding</keyword>
<dbReference type="InterPro" id="IPR001245">
    <property type="entry name" value="Ser-Thr/Tyr_kinase_cat_dom"/>
</dbReference>
<dbReference type="PANTHER" id="PTHR27003">
    <property type="entry name" value="OS07G0166700 PROTEIN"/>
    <property type="match status" value="1"/>
</dbReference>
<dbReference type="FunFam" id="3.30.200.20:FF:000742">
    <property type="entry name" value="Receptor-like protein kinase ANXUR2"/>
    <property type="match status" value="2"/>
</dbReference>
<dbReference type="Gene3D" id="1.10.510.10">
    <property type="entry name" value="Transferase(Phosphotransferase) domain 1"/>
    <property type="match status" value="2"/>
</dbReference>
<dbReference type="PANTHER" id="PTHR27003:SF303">
    <property type="entry name" value="TYROSINE KINASE FAMILY PROTEIN"/>
    <property type="match status" value="1"/>
</dbReference>
<feature type="domain" description="Protein kinase" evidence="2">
    <location>
        <begin position="360"/>
        <end position="631"/>
    </location>
</feature>
<dbReference type="InterPro" id="IPR011009">
    <property type="entry name" value="Kinase-like_dom_sf"/>
</dbReference>
<organism evidence="3 4">
    <name type="scientific">Mucuna pruriens</name>
    <name type="common">Velvet bean</name>
    <name type="synonym">Dolichos pruriens</name>
    <dbReference type="NCBI Taxonomy" id="157652"/>
    <lineage>
        <taxon>Eukaryota</taxon>
        <taxon>Viridiplantae</taxon>
        <taxon>Streptophyta</taxon>
        <taxon>Embryophyta</taxon>
        <taxon>Tracheophyta</taxon>
        <taxon>Spermatophyta</taxon>
        <taxon>Magnoliopsida</taxon>
        <taxon>eudicotyledons</taxon>
        <taxon>Gunneridae</taxon>
        <taxon>Pentapetalae</taxon>
        <taxon>rosids</taxon>
        <taxon>fabids</taxon>
        <taxon>Fabales</taxon>
        <taxon>Fabaceae</taxon>
        <taxon>Papilionoideae</taxon>
        <taxon>50 kb inversion clade</taxon>
        <taxon>NPAAA clade</taxon>
        <taxon>indigoferoid/millettioid clade</taxon>
        <taxon>Phaseoleae</taxon>
        <taxon>Mucuna</taxon>
    </lineage>
</organism>
<name>A0A371FGU4_MUCPR</name>
<dbReference type="Pfam" id="PF07714">
    <property type="entry name" value="PK_Tyr_Ser-Thr"/>
    <property type="match status" value="2"/>
</dbReference>
<feature type="non-terminal residue" evidence="3">
    <location>
        <position position="1"/>
    </location>
</feature>
<feature type="binding site" evidence="1">
    <location>
        <position position="76"/>
    </location>
    <ligand>
        <name>ATP</name>
        <dbReference type="ChEBI" id="CHEBI:30616"/>
    </ligand>
</feature>
<dbReference type="OrthoDB" id="1658195at2759"/>
<evidence type="ECO:0000313" key="3">
    <source>
        <dbReference type="EMBL" id="RDX77506.1"/>
    </source>
</evidence>